<dbReference type="SMART" id="SM00028">
    <property type="entry name" value="TPR"/>
    <property type="match status" value="4"/>
</dbReference>
<proteinExistence type="predicted"/>
<evidence type="ECO:0000313" key="4">
    <source>
        <dbReference type="EMBL" id="MDW8801542.1"/>
    </source>
</evidence>
<reference evidence="4 5" key="1">
    <citation type="submission" date="2023-04" db="EMBL/GenBank/DDBJ databases">
        <title>Clostridium tannerae sp. nov., isolated from the fecal material of an alpaca.</title>
        <authorList>
            <person name="Miller S."/>
            <person name="Hendry M."/>
            <person name="King J."/>
            <person name="Sankaranarayanan K."/>
            <person name="Lawson P.A."/>
        </authorList>
    </citation>
    <scope>NUCLEOTIDE SEQUENCE [LARGE SCALE GENOMIC DNA]</scope>
    <source>
        <strain evidence="4 5">A1-XYC3</strain>
    </source>
</reference>
<dbReference type="EMBL" id="JARUJP010000010">
    <property type="protein sequence ID" value="MDW8801542.1"/>
    <property type="molecule type" value="Genomic_DNA"/>
</dbReference>
<dbReference type="Gene3D" id="1.25.40.10">
    <property type="entry name" value="Tetratricopeptide repeat domain"/>
    <property type="match status" value="2"/>
</dbReference>
<gene>
    <name evidence="4" type="ORF">P8V03_10300</name>
</gene>
<keyword evidence="1" id="KW-0802">TPR repeat</keyword>
<dbReference type="InterPro" id="IPR011990">
    <property type="entry name" value="TPR-like_helical_dom_sf"/>
</dbReference>
<feature type="transmembrane region" description="Helical" evidence="3">
    <location>
        <begin position="157"/>
        <end position="175"/>
    </location>
</feature>
<dbReference type="RefSeq" id="WP_261670347.1">
    <property type="nucleotide sequence ID" value="NZ_JARUJP010000010.1"/>
</dbReference>
<dbReference type="Proteomes" id="UP001281656">
    <property type="component" value="Unassembled WGS sequence"/>
</dbReference>
<evidence type="ECO:0000256" key="1">
    <source>
        <dbReference type="PROSITE-ProRule" id="PRU00339"/>
    </source>
</evidence>
<dbReference type="InterPro" id="IPR019734">
    <property type="entry name" value="TPR_rpt"/>
</dbReference>
<keyword evidence="5" id="KW-1185">Reference proteome</keyword>
<dbReference type="Pfam" id="PF13174">
    <property type="entry name" value="TPR_6"/>
    <property type="match status" value="1"/>
</dbReference>
<name>A0ABU4JTQ7_9CLOT</name>
<evidence type="ECO:0000256" key="3">
    <source>
        <dbReference type="SAM" id="Phobius"/>
    </source>
</evidence>
<organism evidence="4 5">
    <name type="scientific">Clostridium tanneri</name>
    <dbReference type="NCBI Taxonomy" id="3037988"/>
    <lineage>
        <taxon>Bacteria</taxon>
        <taxon>Bacillati</taxon>
        <taxon>Bacillota</taxon>
        <taxon>Clostridia</taxon>
        <taxon>Eubacteriales</taxon>
        <taxon>Clostridiaceae</taxon>
        <taxon>Clostridium</taxon>
    </lineage>
</organism>
<dbReference type="SUPFAM" id="SSF48452">
    <property type="entry name" value="TPR-like"/>
    <property type="match status" value="1"/>
</dbReference>
<keyword evidence="3" id="KW-0472">Membrane</keyword>
<comment type="caution">
    <text evidence="4">The sequence shown here is derived from an EMBL/GenBank/DDBJ whole genome shotgun (WGS) entry which is preliminary data.</text>
</comment>
<evidence type="ECO:0000256" key="2">
    <source>
        <dbReference type="SAM" id="MobiDB-lite"/>
    </source>
</evidence>
<protein>
    <submittedName>
        <fullName evidence="4">Tetratricopeptide repeat protein</fullName>
    </submittedName>
</protein>
<accession>A0ABU4JTQ7</accession>
<keyword evidence="3" id="KW-1133">Transmembrane helix</keyword>
<feature type="repeat" description="TPR" evidence="1">
    <location>
        <begin position="327"/>
        <end position="360"/>
    </location>
</feature>
<sequence>MNFNYEIDKMNPINISDEEFNAHEIPKAIRKSIAFYNRAIKSLKIRCVEMAINDLKRSLSLNPDFPEALKLLGLCYFYKKKYSKAEKVLNKLAKYDIYTVSANRYLQELKGDVTSGKGLDTIKNTDFDADNYVKGDRVSRLSRNNKIKRSKNSGRKYAVLFLALAIIITISAAAYSKSSAIKSIFNSAGKAETKEDKELEKQRATREKNKRMDEKQKTLQKNFQVTKEELDNYNNKTILNSTLNDAEKFYYDGNYEKALDNLIILKSLKLDEMEKSRFDRLWNSIKTNDVWTIYNQGNKLYKQGNYQEALPKLLKVEQVAPELDIMPWVLYQIGNCYKEVNDNTKALTFFERVKSDYPNTEYAEYARGMISEINNK</sequence>
<keyword evidence="3" id="KW-0812">Transmembrane</keyword>
<dbReference type="PROSITE" id="PS50005">
    <property type="entry name" value="TPR"/>
    <property type="match status" value="1"/>
</dbReference>
<evidence type="ECO:0000313" key="5">
    <source>
        <dbReference type="Proteomes" id="UP001281656"/>
    </source>
</evidence>
<feature type="region of interest" description="Disordered" evidence="2">
    <location>
        <begin position="195"/>
        <end position="217"/>
    </location>
</feature>